<dbReference type="GO" id="GO:0000272">
    <property type="term" value="P:polysaccharide catabolic process"/>
    <property type="evidence" value="ECO:0007669"/>
    <property type="project" value="InterPro"/>
</dbReference>
<dbReference type="NCBIfam" id="NF038122">
    <property type="entry name" value="metallo_LGF"/>
    <property type="match status" value="1"/>
</dbReference>
<dbReference type="KEGG" id="pnd:Pla175_36080"/>
<dbReference type="GO" id="GO:0008237">
    <property type="term" value="F:metallopeptidase activity"/>
    <property type="evidence" value="ECO:0007669"/>
    <property type="project" value="InterPro"/>
</dbReference>
<dbReference type="Gene3D" id="1.10.1330.10">
    <property type="entry name" value="Dockerin domain"/>
    <property type="match status" value="1"/>
</dbReference>
<reference evidence="1 2" key="1">
    <citation type="submission" date="2019-02" db="EMBL/GenBank/DDBJ databases">
        <title>Deep-cultivation of Planctomycetes and their phenomic and genomic characterization uncovers novel biology.</title>
        <authorList>
            <person name="Wiegand S."/>
            <person name="Jogler M."/>
            <person name="Boedeker C."/>
            <person name="Pinto D."/>
            <person name="Vollmers J."/>
            <person name="Rivas-Marin E."/>
            <person name="Kohn T."/>
            <person name="Peeters S.H."/>
            <person name="Heuer A."/>
            <person name="Rast P."/>
            <person name="Oberbeckmann S."/>
            <person name="Bunk B."/>
            <person name="Jeske O."/>
            <person name="Meyerdierks A."/>
            <person name="Storesund J.E."/>
            <person name="Kallscheuer N."/>
            <person name="Luecker S."/>
            <person name="Lage O.M."/>
            <person name="Pohl T."/>
            <person name="Merkel B.J."/>
            <person name="Hornburger P."/>
            <person name="Mueller R.-W."/>
            <person name="Bruemmer F."/>
            <person name="Labrenz M."/>
            <person name="Spormann A.M."/>
            <person name="Op den Camp H."/>
            <person name="Overmann J."/>
            <person name="Amann R."/>
            <person name="Jetten M.S.M."/>
            <person name="Mascher T."/>
            <person name="Medema M.H."/>
            <person name="Devos D.P."/>
            <person name="Kaster A.-K."/>
            <person name="Ovreas L."/>
            <person name="Rohde M."/>
            <person name="Galperin M.Y."/>
            <person name="Jogler C."/>
        </authorList>
    </citation>
    <scope>NUCLEOTIDE SEQUENCE [LARGE SCALE GENOMIC DNA]</scope>
    <source>
        <strain evidence="1 2">Pla175</strain>
    </source>
</reference>
<evidence type="ECO:0008006" key="3">
    <source>
        <dbReference type="Google" id="ProtNLM"/>
    </source>
</evidence>
<proteinExistence type="predicted"/>
<organism evidence="1 2">
    <name type="scientific">Pirellulimonas nuda</name>
    <dbReference type="NCBI Taxonomy" id="2528009"/>
    <lineage>
        <taxon>Bacteria</taxon>
        <taxon>Pseudomonadati</taxon>
        <taxon>Planctomycetota</taxon>
        <taxon>Planctomycetia</taxon>
        <taxon>Pirellulales</taxon>
        <taxon>Lacipirellulaceae</taxon>
        <taxon>Pirellulimonas</taxon>
    </lineage>
</organism>
<protein>
    <recommendedName>
        <fullName evidence="3">Dockerin type I repeat protein</fullName>
    </recommendedName>
</protein>
<evidence type="ECO:0000313" key="2">
    <source>
        <dbReference type="Proteomes" id="UP000317429"/>
    </source>
</evidence>
<sequence length="769" mass="81115">MFLRRRTSGSVGLSTAGRSSTKRLRLESLEDRRMLALDFVFNVAPGTDDRIALGFRDAAEIWKSVLEDDVTVVVDIDGGVLPPGVIGGTLNVENEYPYADVLAALQADSSTSFDASALSMLSDGPLDVLINRTIDNPNGSLNPVPYVDSDGGLNNTTVFLPRANAKALGLIDPLDRLTSDGSITFSSAFPFDFDRADGITPGEIDFVYVAVHEIGHLLGFVSGVDDLEFGSFDQLPDDSFAFISALDLFRTSDLSRSLGADLDFAADNRLKEFSIDDGASFIGSFSTGRIFGDGSQASHWQDDNITNVFQGVMDPNAPAPFLPSILLPQDVIAFDVIGWDPVAEPGVIQAVATGGSTIVSEDGTVTDTVLVSLSKAPSANVVVSVTPSDATEVSVSPTTLTFTPQNWNIPQVVNVAGVIDSLDDGDQVSRIVFSTIASVSAPEYRLSPRVSLPVTTTGNGLLRIDLSGNATIIREGDTRKLDAFSITLARQPLANVTVQVVSNDPTEARVAITTYVFTPSNWNIPKQVLVTPIDDTEDDGDQVATITVSVVSGQGDSAFWSAPQSQVTVRVLDNESSQSVGDFDGNRVVNAADRELLVASFGSKNNLIADANGDGQVSAADYTVWRDNLGYGQPPVAPQQGWVYESFGHAMEHSTGGCCCPACLGAPVETELASQPVQDGVSPSAAAFFVLASDEDLSGGEMNDRPRVSPSSNLAQALGLLESAAQQPSSSTWVADEALASLVDGDEGSADEGSDDYDDQSLDAALVLL</sequence>
<dbReference type="InterPro" id="IPR036439">
    <property type="entry name" value="Dockerin_dom_sf"/>
</dbReference>
<dbReference type="EMBL" id="CP036291">
    <property type="protein sequence ID" value="QDU90206.1"/>
    <property type="molecule type" value="Genomic_DNA"/>
</dbReference>
<dbReference type="Gene3D" id="3.40.390.10">
    <property type="entry name" value="Collagenase (Catalytic Domain)"/>
    <property type="match status" value="1"/>
</dbReference>
<dbReference type="RefSeq" id="WP_145288217.1">
    <property type="nucleotide sequence ID" value="NZ_CP036291.1"/>
</dbReference>
<dbReference type="PROSITE" id="PS00018">
    <property type="entry name" value="EF_HAND_1"/>
    <property type="match status" value="1"/>
</dbReference>
<dbReference type="Proteomes" id="UP000317429">
    <property type="component" value="Chromosome"/>
</dbReference>
<evidence type="ECO:0000313" key="1">
    <source>
        <dbReference type="EMBL" id="QDU90206.1"/>
    </source>
</evidence>
<dbReference type="InterPro" id="IPR018247">
    <property type="entry name" value="EF_Hand_1_Ca_BS"/>
</dbReference>
<keyword evidence="2" id="KW-1185">Reference proteome</keyword>
<gene>
    <name evidence="1" type="ORF">Pla175_36080</name>
</gene>
<name>A0A518DFG9_9BACT</name>
<accession>A0A518DFG9</accession>
<dbReference type="SUPFAM" id="SSF63446">
    <property type="entry name" value="Type I dockerin domain"/>
    <property type="match status" value="1"/>
</dbReference>
<dbReference type="OrthoDB" id="272249at2"/>
<dbReference type="SUPFAM" id="SSF55486">
    <property type="entry name" value="Metalloproteases ('zincins'), catalytic domain"/>
    <property type="match status" value="1"/>
</dbReference>
<dbReference type="AlphaFoldDB" id="A0A518DFG9"/>
<dbReference type="InterPro" id="IPR024079">
    <property type="entry name" value="MetalloPept_cat_dom_sf"/>
</dbReference>